<sequence>MTDDMMPTHRARAVRPHAVFFQNRPQPTVQGTAMPARTGEQR</sequence>
<accession>A0ABV6CGD3</accession>
<dbReference type="EMBL" id="JBHLWQ010000055">
    <property type="protein sequence ID" value="MFC0199783.1"/>
    <property type="molecule type" value="Genomic_DNA"/>
</dbReference>
<protein>
    <submittedName>
        <fullName evidence="2">Uncharacterized protein</fullName>
    </submittedName>
</protein>
<reference evidence="2 3" key="1">
    <citation type="submission" date="2024-09" db="EMBL/GenBank/DDBJ databases">
        <authorList>
            <person name="Sun Q."/>
            <person name="Mori K."/>
        </authorList>
    </citation>
    <scope>NUCLEOTIDE SEQUENCE [LARGE SCALE GENOMIC DNA]</scope>
    <source>
        <strain evidence="2 3">CCM 7904</strain>
    </source>
</reference>
<organism evidence="2 3">
    <name type="scientific">Paracoccus rhizosphaerae</name>
    <dbReference type="NCBI Taxonomy" id="1133347"/>
    <lineage>
        <taxon>Bacteria</taxon>
        <taxon>Pseudomonadati</taxon>
        <taxon>Pseudomonadota</taxon>
        <taxon>Alphaproteobacteria</taxon>
        <taxon>Rhodobacterales</taxon>
        <taxon>Paracoccaceae</taxon>
        <taxon>Paracoccus</taxon>
    </lineage>
</organism>
<proteinExistence type="predicted"/>
<name>A0ABV6CGD3_9RHOB</name>
<evidence type="ECO:0000256" key="1">
    <source>
        <dbReference type="SAM" id="MobiDB-lite"/>
    </source>
</evidence>
<dbReference type="Proteomes" id="UP001589795">
    <property type="component" value="Unassembled WGS sequence"/>
</dbReference>
<dbReference type="RefSeq" id="WP_265505316.1">
    <property type="nucleotide sequence ID" value="NZ_JAOTBE010000001.1"/>
</dbReference>
<evidence type="ECO:0000313" key="3">
    <source>
        <dbReference type="Proteomes" id="UP001589795"/>
    </source>
</evidence>
<gene>
    <name evidence="2" type="ORF">ACFFIZ_05500</name>
</gene>
<feature type="region of interest" description="Disordered" evidence="1">
    <location>
        <begin position="1"/>
        <end position="42"/>
    </location>
</feature>
<keyword evidence="3" id="KW-1185">Reference proteome</keyword>
<evidence type="ECO:0000313" key="2">
    <source>
        <dbReference type="EMBL" id="MFC0199783.1"/>
    </source>
</evidence>
<comment type="caution">
    <text evidence="2">The sequence shown here is derived from an EMBL/GenBank/DDBJ whole genome shotgun (WGS) entry which is preliminary data.</text>
</comment>